<accession>A0A0N5BXK7</accession>
<name>A0A0N5BXK7_STREA</name>
<evidence type="ECO:0000313" key="1">
    <source>
        <dbReference type="Proteomes" id="UP000046392"/>
    </source>
</evidence>
<reference evidence="2" key="1">
    <citation type="submission" date="2017-02" db="UniProtKB">
        <authorList>
            <consortium name="WormBaseParasite"/>
        </authorList>
    </citation>
    <scope>IDENTIFICATION</scope>
</reference>
<dbReference type="AlphaFoldDB" id="A0A0N5BXK7"/>
<proteinExistence type="predicted"/>
<sequence length="87" mass="10160">MVTFLDCALICEDTFFALPFPMFDLIDVDLASHILFQIIDMLSKSKALEILLFKRKKKLAKLILKANAYVDQNFITLFRKFEKKTII</sequence>
<keyword evidence="1" id="KW-1185">Reference proteome</keyword>
<evidence type="ECO:0000313" key="2">
    <source>
        <dbReference type="WBParaSite" id="SPAL_0001053233.1"/>
    </source>
</evidence>
<organism evidence="1 2">
    <name type="scientific">Strongyloides papillosus</name>
    <name type="common">Intestinal threadworm</name>
    <dbReference type="NCBI Taxonomy" id="174720"/>
    <lineage>
        <taxon>Eukaryota</taxon>
        <taxon>Metazoa</taxon>
        <taxon>Ecdysozoa</taxon>
        <taxon>Nematoda</taxon>
        <taxon>Chromadorea</taxon>
        <taxon>Rhabditida</taxon>
        <taxon>Tylenchina</taxon>
        <taxon>Panagrolaimomorpha</taxon>
        <taxon>Strongyloidoidea</taxon>
        <taxon>Strongyloididae</taxon>
        <taxon>Strongyloides</taxon>
    </lineage>
</organism>
<dbReference type="WBParaSite" id="SPAL_0001053233.1">
    <property type="protein sequence ID" value="SPAL_0001053233.1"/>
    <property type="gene ID" value="SPAL_0001053233"/>
</dbReference>
<protein>
    <submittedName>
        <fullName evidence="2">Uncharacterized protein</fullName>
    </submittedName>
</protein>
<dbReference type="Proteomes" id="UP000046392">
    <property type="component" value="Unplaced"/>
</dbReference>